<dbReference type="InterPro" id="IPR002110">
    <property type="entry name" value="Ankyrin_rpt"/>
</dbReference>
<gene>
    <name evidence="2" type="ORF">ALTATR162_LOCUS4268</name>
</gene>
<reference evidence="2" key="1">
    <citation type="submission" date="2021-05" db="EMBL/GenBank/DDBJ databases">
        <authorList>
            <person name="Stam R."/>
        </authorList>
    </citation>
    <scope>NUCLEOTIDE SEQUENCE</scope>
    <source>
        <strain evidence="2">CS162</strain>
    </source>
</reference>
<evidence type="ECO:0000313" key="2">
    <source>
        <dbReference type="EMBL" id="CAG5156470.1"/>
    </source>
</evidence>
<dbReference type="GeneID" id="67015916"/>
<comment type="caution">
    <text evidence="2">The sequence shown here is derived from an EMBL/GenBank/DDBJ whole genome shotgun (WGS) entry which is preliminary data.</text>
</comment>
<name>A0A8J2I541_9PLEO</name>
<dbReference type="EMBL" id="CAJRGZ010000017">
    <property type="protein sequence ID" value="CAG5156470.1"/>
    <property type="molecule type" value="Genomic_DNA"/>
</dbReference>
<feature type="repeat" description="ANK" evidence="1">
    <location>
        <begin position="238"/>
        <end position="270"/>
    </location>
</feature>
<dbReference type="Pfam" id="PF13637">
    <property type="entry name" value="Ank_4"/>
    <property type="match status" value="1"/>
</dbReference>
<dbReference type="OrthoDB" id="539213at2759"/>
<dbReference type="SMART" id="SM00248">
    <property type="entry name" value="ANK"/>
    <property type="match status" value="2"/>
</dbReference>
<dbReference type="Gene3D" id="1.25.40.20">
    <property type="entry name" value="Ankyrin repeat-containing domain"/>
    <property type="match status" value="1"/>
</dbReference>
<organism evidence="2 3">
    <name type="scientific">Alternaria atra</name>
    <dbReference type="NCBI Taxonomy" id="119953"/>
    <lineage>
        <taxon>Eukaryota</taxon>
        <taxon>Fungi</taxon>
        <taxon>Dikarya</taxon>
        <taxon>Ascomycota</taxon>
        <taxon>Pezizomycotina</taxon>
        <taxon>Dothideomycetes</taxon>
        <taxon>Pleosporomycetidae</taxon>
        <taxon>Pleosporales</taxon>
        <taxon>Pleosporineae</taxon>
        <taxon>Pleosporaceae</taxon>
        <taxon>Alternaria</taxon>
        <taxon>Alternaria sect. Ulocladioides</taxon>
    </lineage>
</organism>
<dbReference type="PROSITE" id="PS50088">
    <property type="entry name" value="ANK_REPEAT"/>
    <property type="match status" value="1"/>
</dbReference>
<evidence type="ECO:0000313" key="3">
    <source>
        <dbReference type="Proteomes" id="UP000676310"/>
    </source>
</evidence>
<dbReference type="SUPFAM" id="SSF48403">
    <property type="entry name" value="Ankyrin repeat"/>
    <property type="match status" value="1"/>
</dbReference>
<evidence type="ECO:0000256" key="1">
    <source>
        <dbReference type="PROSITE-ProRule" id="PRU00023"/>
    </source>
</evidence>
<dbReference type="RefSeq" id="XP_043167813.1">
    <property type="nucleotide sequence ID" value="XM_043311878.1"/>
</dbReference>
<dbReference type="AlphaFoldDB" id="A0A8J2I541"/>
<evidence type="ECO:0008006" key="4">
    <source>
        <dbReference type="Google" id="ProtNLM"/>
    </source>
</evidence>
<dbReference type="Proteomes" id="UP000676310">
    <property type="component" value="Unassembled WGS sequence"/>
</dbReference>
<protein>
    <recommendedName>
        <fullName evidence="4">Ankyrin repeat protein</fullName>
    </recommendedName>
</protein>
<proteinExistence type="predicted"/>
<dbReference type="PROSITE" id="PS50297">
    <property type="entry name" value="ANK_REP_REGION"/>
    <property type="match status" value="1"/>
</dbReference>
<accession>A0A8J2I541</accession>
<keyword evidence="3" id="KW-1185">Reference proteome</keyword>
<keyword evidence="1" id="KW-0040">ANK repeat</keyword>
<sequence length="610" mass="68310">MEVISGVASAFAVVSLSVQLLDKVHSFCEFWEKVRGAPKDIVGLVRELRLLESVIREIQHKEKQYGPDATLDPILRNDWISIRRPRVAHLEQLQDILTQQSADAISTLFERDQSYVAIGSIQSQRKVQYRFHEQTMTALTEGFTKLNVHKAGGTVSTELDEPLDVQGHLASLKSEMRRVTANVPQPWIQSGMQAAIDKAVEGMANKALIFEFCEQGNVMAVNSLLASGQASPWDTNSKGWTPLHVASWHCNIPLIKTLLRAGSSRQALTFDFPSGNYEHCSPLVTAATITSTIQVPSQQRIEALRLLLDDLEFTDHESQAWKMVLVVLERERASTGLCDTTEVSEWILDTFLSDIRANHSPPIVAWLLTFCLESPNLVRRVLDFVGNLVNASVVEGGYTPMHGKIAENFSDTVVPGIKLLLEHGADPHRVGMTSSSYGGDDSQRLDTPTSLALRRSSWFFKWRQLIRDMGYDIKTFIADELAQAPLVTAGWTVESLTKLFELEFEPVELEPDLCTQCGRTVYHTFDHDEVWWNNLLYDLNEEPKARVGDYEMPLNFLSTLCSEGVQTDECESPVSPVTTASSDSSGDIDLCWKCSIMQRIYGSNYVRGRL</sequence>
<dbReference type="InterPro" id="IPR036770">
    <property type="entry name" value="Ankyrin_rpt-contain_sf"/>
</dbReference>